<comment type="caution">
    <text evidence="1">The sequence shown here is derived from an EMBL/GenBank/DDBJ whole genome shotgun (WGS) entry which is preliminary data.</text>
</comment>
<proteinExistence type="predicted"/>
<keyword evidence="2" id="KW-1185">Reference proteome</keyword>
<organism evidence="1 2">
    <name type="scientific">Naganishia cerealis</name>
    <dbReference type="NCBI Taxonomy" id="610337"/>
    <lineage>
        <taxon>Eukaryota</taxon>
        <taxon>Fungi</taxon>
        <taxon>Dikarya</taxon>
        <taxon>Basidiomycota</taxon>
        <taxon>Agaricomycotina</taxon>
        <taxon>Tremellomycetes</taxon>
        <taxon>Filobasidiales</taxon>
        <taxon>Filobasidiaceae</taxon>
        <taxon>Naganishia</taxon>
    </lineage>
</organism>
<evidence type="ECO:0000313" key="1">
    <source>
        <dbReference type="EMBL" id="KAJ9090737.1"/>
    </source>
</evidence>
<dbReference type="EMBL" id="JASBWR010000163">
    <property type="protein sequence ID" value="KAJ9090737.1"/>
    <property type="molecule type" value="Genomic_DNA"/>
</dbReference>
<dbReference type="Proteomes" id="UP001241377">
    <property type="component" value="Unassembled WGS sequence"/>
</dbReference>
<protein>
    <submittedName>
        <fullName evidence="1">Uncharacterized protein</fullName>
    </submittedName>
</protein>
<name>A0ACC2UWJ2_9TREE</name>
<evidence type="ECO:0000313" key="2">
    <source>
        <dbReference type="Proteomes" id="UP001241377"/>
    </source>
</evidence>
<reference evidence="1" key="1">
    <citation type="submission" date="2023-04" db="EMBL/GenBank/DDBJ databases">
        <title>Draft Genome sequencing of Naganishia species isolated from polar environments using Oxford Nanopore Technology.</title>
        <authorList>
            <person name="Leo P."/>
            <person name="Venkateswaran K."/>
        </authorList>
    </citation>
    <scope>NUCLEOTIDE SEQUENCE</scope>
    <source>
        <strain evidence="1">MNA-CCFEE 5261</strain>
    </source>
</reference>
<gene>
    <name evidence="1" type="ORF">QFC19_009481</name>
</gene>
<accession>A0ACC2UWJ2</accession>
<sequence length="245" mass="26979">MTVRQNGNRIMLLDSQGVPLFCWQLEQDALLANRQMETIVARLETIARAQHLLRLKGGTGESALEPPLDIQWGQVENGEKIQLPDKGATLRTGQSIYVSLHNTGSSTVFVSIFDIGITGNITLLSYKARGVPIPAGGLEYLGDRDFDGTLLGLELSWPDGVPKEFTGYEAFAIVSTSEEHDLTTLQTTATQRQQSPPRRGNDTSELLRIVDQISCGGAREASPQQLHGFRYDVKPINFELEPSKE</sequence>